<keyword evidence="1" id="KW-0732">Signal</keyword>
<dbReference type="EMBL" id="ANHY01000033">
    <property type="protein sequence ID" value="EKV26267.1"/>
    <property type="molecule type" value="Genomic_DNA"/>
</dbReference>
<evidence type="ECO:0000313" key="2">
    <source>
        <dbReference type="EMBL" id="EKV26267.1"/>
    </source>
</evidence>
<comment type="caution">
    <text evidence="2">The sequence shown here is derived from an EMBL/GenBank/DDBJ whole genome shotgun (WGS) entry which is preliminary data.</text>
</comment>
<dbReference type="RefSeq" id="WP_009542836.1">
    <property type="nucleotide sequence ID" value="NZ_ANHY01000033.1"/>
</dbReference>
<evidence type="ECO:0000256" key="1">
    <source>
        <dbReference type="SAM" id="SignalP"/>
    </source>
</evidence>
<dbReference type="InterPro" id="IPR021409">
    <property type="entry name" value="DUF3047"/>
</dbReference>
<dbReference type="OrthoDB" id="8443660at2"/>
<dbReference type="Proteomes" id="UP000009881">
    <property type="component" value="Unassembled WGS sequence"/>
</dbReference>
<dbReference type="eggNOG" id="COG0535">
    <property type="taxonomic scope" value="Bacteria"/>
</dbReference>
<name>K9GMF5_9PROT</name>
<accession>K9GMF5</accession>
<dbReference type="STRING" id="1238182.C882_2845"/>
<reference evidence="2 3" key="1">
    <citation type="journal article" date="2013" name="Genome Announc.">
        <title>Draft Genome Sequence of an Alphaproteobacterium, Caenispirillum salinarum AK4(T), Isolated from a Solar Saltern.</title>
        <authorList>
            <person name="Khatri I."/>
            <person name="Singh A."/>
            <person name="Korpole S."/>
            <person name="Pinnaka A.K."/>
            <person name="Subramanian S."/>
        </authorList>
    </citation>
    <scope>NUCLEOTIDE SEQUENCE [LARGE SCALE GENOMIC DNA]</scope>
    <source>
        <strain evidence="2 3">AK4</strain>
    </source>
</reference>
<sequence length="211" mass="23239">MNRRALLTLLSLLAPAPALALTAEPADILQWQAKSFQGETDYALDAVQGRVAVRATCRDAASGLFLETPVDLSKTPVLEWSWRVDETFPADGPAEDTKAGDDYPARLYVVKDGGLLPWRSRAVNYVWASAAPEGTDWENAYASQARMVAVRSGPPAAPGTWVTERRDVAEDFRRFHGSAPDRIDAVAIMTDCDDRDAEARAWYGTIRFLPR</sequence>
<protein>
    <recommendedName>
        <fullName evidence="4">DUF3047 domain-containing protein</fullName>
    </recommendedName>
</protein>
<dbReference type="PATRIC" id="fig|1238182.3.peg.4396"/>
<feature type="signal peptide" evidence="1">
    <location>
        <begin position="1"/>
        <end position="20"/>
    </location>
</feature>
<organism evidence="2 3">
    <name type="scientific">Caenispirillum salinarum AK4</name>
    <dbReference type="NCBI Taxonomy" id="1238182"/>
    <lineage>
        <taxon>Bacteria</taxon>
        <taxon>Pseudomonadati</taxon>
        <taxon>Pseudomonadota</taxon>
        <taxon>Alphaproteobacteria</taxon>
        <taxon>Rhodospirillales</taxon>
        <taxon>Novispirillaceae</taxon>
        <taxon>Caenispirillum</taxon>
    </lineage>
</organism>
<feature type="chain" id="PRO_5003929278" description="DUF3047 domain-containing protein" evidence="1">
    <location>
        <begin position="21"/>
        <end position="211"/>
    </location>
</feature>
<dbReference type="AlphaFoldDB" id="K9GMF5"/>
<evidence type="ECO:0000313" key="3">
    <source>
        <dbReference type="Proteomes" id="UP000009881"/>
    </source>
</evidence>
<keyword evidence="3" id="KW-1185">Reference proteome</keyword>
<evidence type="ECO:0008006" key="4">
    <source>
        <dbReference type="Google" id="ProtNLM"/>
    </source>
</evidence>
<dbReference type="Pfam" id="PF11249">
    <property type="entry name" value="DUF3047"/>
    <property type="match status" value="1"/>
</dbReference>
<gene>
    <name evidence="2" type="ORF">C882_2845</name>
</gene>
<proteinExistence type="predicted"/>